<dbReference type="Proteomes" id="UP000005697">
    <property type="component" value="Unassembled WGS sequence"/>
</dbReference>
<dbReference type="GO" id="GO:0046872">
    <property type="term" value="F:metal ion binding"/>
    <property type="evidence" value="ECO:0007669"/>
    <property type="project" value="InterPro"/>
</dbReference>
<organism evidence="3 4">
    <name type="scientific">Prevotella multiformis DSM 16608</name>
    <dbReference type="NCBI Taxonomy" id="888743"/>
    <lineage>
        <taxon>Bacteria</taxon>
        <taxon>Pseudomonadati</taxon>
        <taxon>Bacteroidota</taxon>
        <taxon>Bacteroidia</taxon>
        <taxon>Bacteroidales</taxon>
        <taxon>Prevotellaceae</taxon>
        <taxon>Prevotella</taxon>
    </lineage>
</organism>
<dbReference type="STRING" id="888743.HMPREF9141_1070"/>
<dbReference type="AlphaFoldDB" id="F0F653"/>
<evidence type="ECO:0000313" key="4">
    <source>
        <dbReference type="Proteomes" id="UP000005697"/>
    </source>
</evidence>
<keyword evidence="1" id="KW-0547">Nucleotide-binding</keyword>
<evidence type="ECO:0000256" key="1">
    <source>
        <dbReference type="PROSITE-ProRule" id="PRU00409"/>
    </source>
</evidence>
<reference evidence="3 4" key="1">
    <citation type="submission" date="2011-01" db="EMBL/GenBank/DDBJ databases">
        <authorList>
            <person name="Muzny D."/>
            <person name="Qin X."/>
            <person name="Deng J."/>
            <person name="Jiang H."/>
            <person name="Liu Y."/>
            <person name="Qu J."/>
            <person name="Song X.-Z."/>
            <person name="Zhang L."/>
            <person name="Thornton R."/>
            <person name="Coyle M."/>
            <person name="Francisco L."/>
            <person name="Jackson L."/>
            <person name="Javaid M."/>
            <person name="Korchina V."/>
            <person name="Kovar C."/>
            <person name="Mata R."/>
            <person name="Mathew T."/>
            <person name="Ngo R."/>
            <person name="Nguyen L."/>
            <person name="Nguyen N."/>
            <person name="Okwuonu G."/>
            <person name="Ongeri F."/>
            <person name="Pham C."/>
            <person name="Simmons D."/>
            <person name="Wilczek-Boney K."/>
            <person name="Hale W."/>
            <person name="Jakkamsetti A."/>
            <person name="Pham P."/>
            <person name="Ruth R."/>
            <person name="San Lucas F."/>
            <person name="Warren J."/>
            <person name="Zhang J."/>
            <person name="Zhao Z."/>
            <person name="Zhou C."/>
            <person name="Zhu D."/>
            <person name="Lee S."/>
            <person name="Bess C."/>
            <person name="Blankenburg K."/>
            <person name="Forbes L."/>
            <person name="Fu Q."/>
            <person name="Gubbala S."/>
            <person name="Hirani K."/>
            <person name="Jayaseelan J.C."/>
            <person name="Lara F."/>
            <person name="Munidasa M."/>
            <person name="Palculict T."/>
            <person name="Patil S."/>
            <person name="Pu L.-L."/>
            <person name="Saada N."/>
            <person name="Tang L."/>
            <person name="Weissenberger G."/>
            <person name="Zhu Y."/>
            <person name="Hemphill L."/>
            <person name="Shang Y."/>
            <person name="Youmans B."/>
            <person name="Ayvaz T."/>
            <person name="Ross M."/>
            <person name="Santibanez J."/>
            <person name="Aqrawi P."/>
            <person name="Gross S."/>
            <person name="Joshi V."/>
            <person name="Fowler G."/>
            <person name="Nazareth L."/>
            <person name="Reid J."/>
            <person name="Worley K."/>
            <person name="Petrosino J."/>
            <person name="Highlander S."/>
            <person name="Gibbs R."/>
        </authorList>
    </citation>
    <scope>NUCLEOTIDE SEQUENCE [LARGE SCALE GENOMIC DNA]</scope>
    <source>
        <strain evidence="3 4">DSM 16608</strain>
    </source>
</reference>
<name>F0F653_9BACT</name>
<dbReference type="InterPro" id="IPR011761">
    <property type="entry name" value="ATP-grasp"/>
</dbReference>
<dbReference type="SUPFAM" id="SSF56059">
    <property type="entry name" value="Glutathione synthetase ATP-binding domain-like"/>
    <property type="match status" value="1"/>
</dbReference>
<dbReference type="eggNOG" id="ENOG502ZFUJ">
    <property type="taxonomic scope" value="Bacteria"/>
</dbReference>
<proteinExistence type="predicted"/>
<sequence length="391" mass="44075">MDGKKMFFSFYFLHVHLLSRTFAGNKRTFSMTLHVFNPEHDIALAYNNKYFTAPHAGRQLRHDLDYLPALWAAEGDLVWVENVASAKAHAHRFMRDGRKVRFVDRNEVSRLADRISRVSPWGWDAAVKFQLEQLGIRRTLLPADGLLDRIRNDSNRRFASMVLTELRSSMHDPILTGAACYARGIEELEQRVRETGKAVIKAPWSSSGRGIRYVDTLLQPAVAAWSRKTIERQGGMMVEPYYNKVKDFGMEFVSDARGVHYAGLSVFHTVNGAYAGNSLADEAGKRAMLSAYLPGSVLDKVAETLEHLLAGRLQGIYQGVLGVDMMVVAKDGVPDGRETGFGLHPVVEINLRRTMGHVALALSARQELQDRVMRIDYDGSHYHLHTVHKDR</sequence>
<comment type="caution">
    <text evidence="3">The sequence shown here is derived from an EMBL/GenBank/DDBJ whole genome shotgun (WGS) entry which is preliminary data.</text>
</comment>
<dbReference type="HOGENOM" id="CLU_059540_0_0_10"/>
<dbReference type="PROSITE" id="PS50975">
    <property type="entry name" value="ATP_GRASP"/>
    <property type="match status" value="1"/>
</dbReference>
<evidence type="ECO:0000313" key="3">
    <source>
        <dbReference type="EMBL" id="EGC20434.1"/>
    </source>
</evidence>
<gene>
    <name evidence="3" type="ORF">HMPREF9141_1070</name>
</gene>
<feature type="domain" description="ATP-grasp" evidence="2">
    <location>
        <begin position="164"/>
        <end position="377"/>
    </location>
</feature>
<keyword evidence="4" id="KW-1185">Reference proteome</keyword>
<evidence type="ECO:0000259" key="2">
    <source>
        <dbReference type="PROSITE" id="PS50975"/>
    </source>
</evidence>
<accession>F0F653</accession>
<keyword evidence="1" id="KW-0067">ATP-binding</keyword>
<dbReference type="GO" id="GO:0005524">
    <property type="term" value="F:ATP binding"/>
    <property type="evidence" value="ECO:0007669"/>
    <property type="project" value="UniProtKB-UniRule"/>
</dbReference>
<protein>
    <recommendedName>
        <fullName evidence="2">ATP-grasp domain-containing protein</fullName>
    </recommendedName>
</protein>
<dbReference type="EMBL" id="AEWX01000015">
    <property type="protein sequence ID" value="EGC20434.1"/>
    <property type="molecule type" value="Genomic_DNA"/>
</dbReference>